<dbReference type="Pfam" id="PF14331">
    <property type="entry name" value="IcmF-related_N"/>
    <property type="match status" value="1"/>
</dbReference>
<dbReference type="Proteomes" id="UP000054683">
    <property type="component" value="Unassembled WGS sequence"/>
</dbReference>
<keyword evidence="1" id="KW-1133">Transmembrane helix</keyword>
<feature type="transmembrane region" description="Helical" evidence="1">
    <location>
        <begin position="6"/>
        <end position="30"/>
    </location>
</feature>
<evidence type="ECO:0000259" key="2">
    <source>
        <dbReference type="Pfam" id="PF14331"/>
    </source>
</evidence>
<feature type="domain" description="Type VI secretion system component TssM1 N-terminal" evidence="2">
    <location>
        <begin position="139"/>
        <end position="442"/>
    </location>
</feature>
<name>A0A158FXB9_9BURK</name>
<evidence type="ECO:0000313" key="4">
    <source>
        <dbReference type="Proteomes" id="UP000054683"/>
    </source>
</evidence>
<gene>
    <name evidence="3" type="ORF">AWB69_01787</name>
</gene>
<dbReference type="RefSeq" id="WP_062084356.1">
    <property type="nucleotide sequence ID" value="NZ_FCOK02000008.1"/>
</dbReference>
<evidence type="ECO:0000313" key="3">
    <source>
        <dbReference type="EMBL" id="SAL24486.1"/>
    </source>
</evidence>
<organism evidence="3 4">
    <name type="scientific">Caballeronia udeis</name>
    <dbReference type="NCBI Taxonomy" id="1232866"/>
    <lineage>
        <taxon>Bacteria</taxon>
        <taxon>Pseudomonadati</taxon>
        <taxon>Pseudomonadota</taxon>
        <taxon>Betaproteobacteria</taxon>
        <taxon>Burkholderiales</taxon>
        <taxon>Burkholderiaceae</taxon>
        <taxon>Caballeronia</taxon>
    </lineage>
</organism>
<dbReference type="InterPro" id="IPR025743">
    <property type="entry name" value="TssM1_N"/>
</dbReference>
<sequence length="1408" mass="152568">MLTSNLFLLSIAVLTLVVCVVLGAVLYFALHGAQSKPAPDRKIVRLRSDSLRSAFREAVELIEGNIASRAERYNIPWIMILNEGDDPRPLPIAQSGVASVLSAEAASPAATQGISWHFFDRGIVVDIKAAYLGSPEDDGDEKPWDEFLGLCRNYRQQRPFDSVVITVPAATLLADDTDAQLELVRHAKLAHRRLWLAQNRFAMRFAVYVVVTGCEALTGFAPFARALPEALRASMLGWSSPYDLSTTYSSDWVDTAMHSIMRSVSDASAELFALDAGQMDARQFLLLPSRIEAMSAQLQRYVDELLRASAYHEPFFFRGIYLTGDSSEFAQWSVGQGDESAVKRDALASPESSASPAFDEDLATGGVTRYETGEMGDAALQPAGGDSPMGRREPGGSLNDLMLQPAFLRDLFEKKIFLEYGLTRPSRSQYLARPVLSRALRWGGIALLGSWGLGLVVATVQLSHRNGELVAALGSLHRDAQERSAAAQQAQDLPADWYRRRALALIALNQHLKTDSAWTVFMPGSWSAVDDLNARVKERFEREFGEIAVTALEREMFLRVSQLTGESRDPSTGQLIVNDDCTAPAAARSDVRGATGLAVDNLPQVRALQQYVGSVDQLDAALQALQRLQTPSPDNADALRLVVRYALGAELQGSVAGTLPYFYRDPAGRGAANFAANPTGNVNLPVIQQALRCTLDKGAQQVGSGLFTNNALLAAERSVTEHLNNLSVGNAGAANFTQLTNNYRAIVGGIDAQRDLLASGDGGWLRRPQFTPGPVYERTLAHAAQNRLLGPDLVARIRERDDTAFQAFRSELALRFDAPDGGLVWLDKDARYAVSPARLALRDSLSNLLGQPFMTAPRDRALPELGEGSTIVWDRAQLDQALTLGDVHKRFVTDGLATLPAATRPAIEQALDVQFAQLILDQTAAAATITPAQGETDSAAFDASRARLVRIEALLTEMNASAQVEDLDRLMSRDATAHLKLIDDALRQSELYATRDSVAYDGASSSRSPVLAAFGVPDAGALAVYLDQQSGRALALGKEASVYLAGLDAADAASPLAQRWQSIVRDLERYRLKNPNSSLLRLEQFVAMAAADPGARNCMGKFAGRPAANGADDYFAALHARLYDRLLARCSQSDVYDLRQQWDSFATAFNQNIAGRQPFNGARLMPVANGGEASSVDFGELGQVLRRYAAVSDTFRAAHTGADMQPSLTNASVRRFIGNFDQIRTLLAPLYPADDGAPTGYDVSVEFRVNRGAEVAANQVIDWTLSIGSQSLSLHDAPHPLHWDYGTPVSLVLRFAKDSPLIAASDPQQRALSTDGRTLTWQFADPWALLSFIGGQRVADASLRGDSASQLLGFYFPIGTASPADLALLPKQARGSAFLRLTLTPAGKKTPLPWPGSFPARAPDWTAL</sequence>
<reference evidence="3 4" key="1">
    <citation type="submission" date="2016-01" db="EMBL/GenBank/DDBJ databases">
        <authorList>
            <person name="Oliw E.H."/>
        </authorList>
    </citation>
    <scope>NUCLEOTIDE SEQUENCE [LARGE SCALE GENOMIC DNA]</scope>
    <source>
        <strain evidence="3">LMG 27134</strain>
    </source>
</reference>
<protein>
    <submittedName>
        <fullName evidence="3">Putative lipoprotein</fullName>
    </submittedName>
</protein>
<dbReference type="OrthoDB" id="9758229at2"/>
<proteinExistence type="predicted"/>
<keyword evidence="3" id="KW-0449">Lipoprotein</keyword>
<dbReference type="PANTHER" id="PTHR36153:SF1">
    <property type="entry name" value="TYPE VI SECRETION SYSTEM COMPONENT TSSM1"/>
    <property type="match status" value="1"/>
</dbReference>
<evidence type="ECO:0000256" key="1">
    <source>
        <dbReference type="SAM" id="Phobius"/>
    </source>
</evidence>
<dbReference type="EMBL" id="FCOK02000008">
    <property type="protein sequence ID" value="SAL24486.1"/>
    <property type="molecule type" value="Genomic_DNA"/>
</dbReference>
<dbReference type="PANTHER" id="PTHR36153">
    <property type="entry name" value="INNER MEMBRANE PROTEIN-RELATED"/>
    <property type="match status" value="1"/>
</dbReference>
<keyword evidence="1" id="KW-0812">Transmembrane</keyword>
<accession>A0A158FXB9</accession>
<keyword evidence="1" id="KW-0472">Membrane</keyword>
<dbReference type="InterPro" id="IPR053156">
    <property type="entry name" value="T6SS_TssM-like"/>
</dbReference>